<comment type="caution">
    <text evidence="1">The sequence shown here is derived from an EMBL/GenBank/DDBJ whole genome shotgun (WGS) entry which is preliminary data.</text>
</comment>
<proteinExistence type="predicted"/>
<evidence type="ECO:0000313" key="2">
    <source>
        <dbReference type="Proteomes" id="UP000821865"/>
    </source>
</evidence>
<organism evidence="1 2">
    <name type="scientific">Dermacentor silvarum</name>
    <name type="common">Tick</name>
    <dbReference type="NCBI Taxonomy" id="543639"/>
    <lineage>
        <taxon>Eukaryota</taxon>
        <taxon>Metazoa</taxon>
        <taxon>Ecdysozoa</taxon>
        <taxon>Arthropoda</taxon>
        <taxon>Chelicerata</taxon>
        <taxon>Arachnida</taxon>
        <taxon>Acari</taxon>
        <taxon>Parasitiformes</taxon>
        <taxon>Ixodida</taxon>
        <taxon>Ixodoidea</taxon>
        <taxon>Ixodidae</taxon>
        <taxon>Rhipicephalinae</taxon>
        <taxon>Dermacentor</taxon>
    </lineage>
</organism>
<gene>
    <name evidence="1" type="ORF">HPB49_005578</name>
</gene>
<sequence length="109" mass="12228">MAVGKLPEFDSDSGSLDAFIERLELYTTAKEVAEAKKMHPFLIAIGGEAYVTLRSLNLPKTPNTPAYKEVVSTLQMHYSPRRSVVKGRYYFNQTKQAPKESVTSFVVQL</sequence>
<keyword evidence="2" id="KW-1185">Reference proteome</keyword>
<protein>
    <submittedName>
        <fullName evidence="1">Uncharacterized protein</fullName>
    </submittedName>
</protein>
<dbReference type="EMBL" id="CM023470">
    <property type="protein sequence ID" value="KAH7978464.1"/>
    <property type="molecule type" value="Genomic_DNA"/>
</dbReference>
<evidence type="ECO:0000313" key="1">
    <source>
        <dbReference type="EMBL" id="KAH7978464.1"/>
    </source>
</evidence>
<name>A0ACB8DWI0_DERSI</name>
<reference evidence="1" key="1">
    <citation type="submission" date="2020-05" db="EMBL/GenBank/DDBJ databases">
        <title>Large-scale comparative analyses of tick genomes elucidate their genetic diversity and vector capacities.</title>
        <authorList>
            <person name="Jia N."/>
            <person name="Wang J."/>
            <person name="Shi W."/>
            <person name="Du L."/>
            <person name="Sun Y."/>
            <person name="Zhan W."/>
            <person name="Jiang J."/>
            <person name="Wang Q."/>
            <person name="Zhang B."/>
            <person name="Ji P."/>
            <person name="Sakyi L.B."/>
            <person name="Cui X."/>
            <person name="Yuan T."/>
            <person name="Jiang B."/>
            <person name="Yang W."/>
            <person name="Lam T.T.-Y."/>
            <person name="Chang Q."/>
            <person name="Ding S."/>
            <person name="Wang X."/>
            <person name="Zhu J."/>
            <person name="Ruan X."/>
            <person name="Zhao L."/>
            <person name="Wei J."/>
            <person name="Que T."/>
            <person name="Du C."/>
            <person name="Cheng J."/>
            <person name="Dai P."/>
            <person name="Han X."/>
            <person name="Huang E."/>
            <person name="Gao Y."/>
            <person name="Liu J."/>
            <person name="Shao H."/>
            <person name="Ye R."/>
            <person name="Li L."/>
            <person name="Wei W."/>
            <person name="Wang X."/>
            <person name="Wang C."/>
            <person name="Yang T."/>
            <person name="Huo Q."/>
            <person name="Li W."/>
            <person name="Guo W."/>
            <person name="Chen H."/>
            <person name="Zhou L."/>
            <person name="Ni X."/>
            <person name="Tian J."/>
            <person name="Zhou Y."/>
            <person name="Sheng Y."/>
            <person name="Liu T."/>
            <person name="Pan Y."/>
            <person name="Xia L."/>
            <person name="Li J."/>
            <person name="Zhao F."/>
            <person name="Cao W."/>
        </authorList>
    </citation>
    <scope>NUCLEOTIDE SEQUENCE</scope>
    <source>
        <strain evidence="1">Dsil-2018</strain>
    </source>
</reference>
<accession>A0ACB8DWI0</accession>
<dbReference type="Proteomes" id="UP000821865">
    <property type="component" value="Chromosome 1"/>
</dbReference>